<protein>
    <submittedName>
        <fullName evidence="3">TCAF factor</fullName>
    </submittedName>
</protein>
<dbReference type="Gene3D" id="3.40.390.80">
    <property type="entry name" value="Peptidase M60, enhancin-like domain 2"/>
    <property type="match status" value="1"/>
</dbReference>
<keyword evidence="4" id="KW-1185">Reference proteome</keyword>
<dbReference type="FunFam" id="1.10.390.30:FF:000001">
    <property type="entry name" value="TRPM8 channel-associated factor 1"/>
    <property type="match status" value="1"/>
</dbReference>
<dbReference type="InterPro" id="IPR042279">
    <property type="entry name" value="Pep_M60_3"/>
</dbReference>
<dbReference type="InterPro" id="IPR051244">
    <property type="entry name" value="TCAF"/>
</dbReference>
<dbReference type="FunFam" id="3.40.390.80:FF:000001">
    <property type="entry name" value="TRPM8 channel-associated factor 1"/>
    <property type="match status" value="1"/>
</dbReference>
<dbReference type="PANTHER" id="PTHR15730">
    <property type="entry name" value="EXPERIMENTAL AUTOIMMUNE PROSTATITIS ANTIGEN 2-RELATED"/>
    <property type="match status" value="1"/>
</dbReference>
<dbReference type="EMBL" id="VWZB01000317">
    <property type="protein sequence ID" value="NXF34927.1"/>
    <property type="molecule type" value="Genomic_DNA"/>
</dbReference>
<dbReference type="GO" id="GO:0005886">
    <property type="term" value="C:plasma membrane"/>
    <property type="evidence" value="ECO:0007669"/>
    <property type="project" value="TreeGrafter"/>
</dbReference>
<dbReference type="InterPro" id="IPR031161">
    <property type="entry name" value="Peptidase_M60_dom"/>
</dbReference>
<feature type="non-terminal residue" evidence="3">
    <location>
        <position position="922"/>
    </location>
</feature>
<dbReference type="GO" id="GO:0090314">
    <property type="term" value="P:positive regulation of protein targeting to membrane"/>
    <property type="evidence" value="ECO:0007669"/>
    <property type="project" value="TreeGrafter"/>
</dbReference>
<dbReference type="Gene3D" id="1.10.390.30">
    <property type="entry name" value="Peptidase M60, enhancin-like domain 3"/>
    <property type="match status" value="1"/>
</dbReference>
<dbReference type="Pfam" id="PF13402">
    <property type="entry name" value="Peptidase_M60"/>
    <property type="match status" value="1"/>
</dbReference>
<sequence length="922" mass="102284">QMDSTAAYASLVKDVNSFEFTKNYHPCELLLIGDEAFPVLVSTSGQVLIAASCYGKGRMVVVSHEGILRDSKFSQFLRNAVEWLKPSPKALVGVHPHLDSLSQLLLRAGTKVQAGAELSPSLGVYCVDAYDSTQAEDLVGFLKGGGGLLIGGQAWHWASRHGKEKVLFEFPGNQVTSVAGVYFTGSEGETGAFSVSKEMPRIPLITQHGWDAKKNLEVLLKGVTEFKIEDGHVPSHLLIHGALAFPIAMNDSHQAFLAAAHYGRGRVVVLTHENFFQASAMKTFILNAIGWLDAGRGGQVGIAGDLQDFFTLLSQEKIPCKLTDLKENLSVYCCKAYSDEQVEKIHDFVSMGGGLLVGGQAWSWAAENADENAIAEFPGNKILQKFGIGILGDNISASTQPVLRPGEVSSQYHFRKALSQFRQNLKKKEALKPPYSSWLKKLAQDSKVFLSIPAQTSLAICSVQQEMAELVLSQGIPDVSADSPIKGSSEEMVLINIAAELYDNFPDVRKEIGAPNQNLPEMTTSSTVTVQIDGRNEGPEAWRSTGLYIPPRRTATLHFPASAVAANLEVQIGCHTDDLSYAEELKRPPLVVKKFKVEKITMEVSSLWGGLIYIIVPKESTLGQISVEIEEAVQAPFFRLGETDISAWKSTIRQYPAPWAELATENIILTVPAADVRHMDNPESLLSIWKKMMNAIARLAAIPATFPRPERMVADTDCQDYLWFTFPAGWMHAGYPVMHHLESVTEMIDVQSLQANGLWGAIHELGHNQQQTEWEFPPHTTEATCNLWSVYVNETVLDIPRDKAHKALALELRKKRIQDYIENGAQLKDWEVFTALETYLQLQEAFGWESFTEIFSEYQNMSEIPDDNDSKMNLWAETFSHLVKKNLAPFFKAWGWPIKEHLSQQLAASFPSWSDDPMKPYI</sequence>
<proteinExistence type="inferred from homology"/>
<accession>A0A7K8SXT3</accession>
<comment type="caution">
    <text evidence="3">The sequence shown here is derived from an EMBL/GenBank/DDBJ whole genome shotgun (WGS) entry which is preliminary data.</text>
</comment>
<evidence type="ECO:0000259" key="2">
    <source>
        <dbReference type="PROSITE" id="PS51723"/>
    </source>
</evidence>
<evidence type="ECO:0000313" key="3">
    <source>
        <dbReference type="EMBL" id="NXF34927.1"/>
    </source>
</evidence>
<dbReference type="SMART" id="SM01276">
    <property type="entry name" value="M60-like"/>
    <property type="match status" value="1"/>
</dbReference>
<reference evidence="3 4" key="1">
    <citation type="submission" date="2019-09" db="EMBL/GenBank/DDBJ databases">
        <title>Bird 10,000 Genomes (B10K) Project - Family phase.</title>
        <authorList>
            <person name="Zhang G."/>
        </authorList>
    </citation>
    <scope>NUCLEOTIDE SEQUENCE [LARGE SCALE GENOMIC DNA]</scope>
    <source>
        <strain evidence="3">B10K-CU-031-10</strain>
        <tissue evidence="3">Muscle</tissue>
    </source>
</reference>
<dbReference type="Proteomes" id="UP000538472">
    <property type="component" value="Unassembled WGS sequence"/>
</dbReference>
<comment type="similarity">
    <text evidence="1">Belongs to the TCAF family.</text>
</comment>
<organism evidence="3 4">
    <name type="scientific">Nyctibius bracteatus</name>
    <name type="common">Rufous potoo</name>
    <dbReference type="NCBI Taxonomy" id="48426"/>
    <lineage>
        <taxon>Eukaryota</taxon>
        <taxon>Metazoa</taxon>
        <taxon>Chordata</taxon>
        <taxon>Craniata</taxon>
        <taxon>Vertebrata</taxon>
        <taxon>Euteleostomi</taxon>
        <taxon>Archelosauria</taxon>
        <taxon>Archosauria</taxon>
        <taxon>Dinosauria</taxon>
        <taxon>Saurischia</taxon>
        <taxon>Theropoda</taxon>
        <taxon>Coelurosauria</taxon>
        <taxon>Aves</taxon>
        <taxon>Neognathae</taxon>
        <taxon>Neoaves</taxon>
        <taxon>Strisores</taxon>
        <taxon>Caprimulgiformes</taxon>
        <taxon>Nyctibiidae</taxon>
        <taxon>Nyctibius</taxon>
    </lineage>
</organism>
<evidence type="ECO:0000256" key="1">
    <source>
        <dbReference type="ARBA" id="ARBA00009770"/>
    </source>
</evidence>
<feature type="domain" description="Peptidase M60" evidence="2">
    <location>
        <begin position="540"/>
        <end position="847"/>
    </location>
</feature>
<name>A0A7K8SXT3_9AVES</name>
<gene>
    <name evidence="3" type="primary">Tcaf</name>
    <name evidence="3" type="ORF">NYCBRA_R10746</name>
</gene>
<dbReference type="InterPro" id="IPR035423">
    <property type="entry name" value="M60-like_N"/>
</dbReference>
<dbReference type="PANTHER" id="PTHR15730:SF5">
    <property type="entry name" value="SI:CH211-210B2.2-RELATED"/>
    <property type="match status" value="1"/>
</dbReference>
<dbReference type="Pfam" id="PF17291">
    <property type="entry name" value="M60-like_N"/>
    <property type="match status" value="1"/>
</dbReference>
<feature type="non-terminal residue" evidence="3">
    <location>
        <position position="1"/>
    </location>
</feature>
<dbReference type="SUPFAM" id="SSF52317">
    <property type="entry name" value="Class I glutamine amidotransferase-like"/>
    <property type="match status" value="1"/>
</dbReference>
<dbReference type="InterPro" id="IPR029062">
    <property type="entry name" value="Class_I_gatase-like"/>
</dbReference>
<dbReference type="PROSITE" id="PS51723">
    <property type="entry name" value="PEPTIDASE_M60"/>
    <property type="match status" value="1"/>
</dbReference>
<dbReference type="AlphaFoldDB" id="A0A7K8SXT3"/>
<evidence type="ECO:0000313" key="4">
    <source>
        <dbReference type="Proteomes" id="UP000538472"/>
    </source>
</evidence>
<dbReference type="GO" id="GO:0044325">
    <property type="term" value="F:transmembrane transporter binding"/>
    <property type="evidence" value="ECO:0007669"/>
    <property type="project" value="TreeGrafter"/>
</dbReference>